<evidence type="ECO:0000256" key="7">
    <source>
        <dbReference type="ARBA" id="ARBA00022741"/>
    </source>
</evidence>
<keyword evidence="12 15" id="KW-0670">Pyruvate</keyword>
<dbReference type="GO" id="GO:0004743">
    <property type="term" value="F:pyruvate kinase activity"/>
    <property type="evidence" value="ECO:0007669"/>
    <property type="project" value="UniProtKB-EC"/>
</dbReference>
<evidence type="ECO:0000313" key="30">
    <source>
        <dbReference type="EMBL" id="CAL6097466.1"/>
    </source>
</evidence>
<keyword evidence="5 13" id="KW-0808">Transferase</keyword>
<dbReference type="SUPFAM" id="SSF50800">
    <property type="entry name" value="PK beta-barrel domain-like"/>
    <property type="match status" value="1"/>
</dbReference>
<dbReference type="Proteomes" id="UP001642409">
    <property type="component" value="Unassembled WGS sequence"/>
</dbReference>
<dbReference type="NCBIfam" id="TIGR01064">
    <property type="entry name" value="pyruv_kin"/>
    <property type="match status" value="1"/>
</dbReference>
<accession>A0AA86TME5</accession>
<evidence type="ECO:0000313" key="31">
    <source>
        <dbReference type="EMBL" id="CAL6097467.1"/>
    </source>
</evidence>
<evidence type="ECO:0000313" key="29">
    <source>
        <dbReference type="EMBL" id="CAL6093714.1"/>
    </source>
</evidence>
<dbReference type="EMBL" id="CATOUU010001172">
    <property type="protein sequence ID" value="CAI9976056.1"/>
    <property type="molecule type" value="Genomic_DNA"/>
</dbReference>
<comment type="catalytic activity">
    <reaction evidence="13">
        <text>pyruvate + ATP = phosphoenolpyruvate + ADP + H(+)</text>
        <dbReference type="Rhea" id="RHEA:18157"/>
        <dbReference type="ChEBI" id="CHEBI:15361"/>
        <dbReference type="ChEBI" id="CHEBI:15378"/>
        <dbReference type="ChEBI" id="CHEBI:30616"/>
        <dbReference type="ChEBI" id="CHEBI:58702"/>
        <dbReference type="ChEBI" id="CHEBI:456216"/>
        <dbReference type="EC" id="2.7.1.40"/>
    </reaction>
</comment>
<evidence type="ECO:0000256" key="13">
    <source>
        <dbReference type="RuleBase" id="RU000504"/>
    </source>
</evidence>
<evidence type="ECO:0000313" key="23">
    <source>
        <dbReference type="EMBL" id="CAI9976056.1"/>
    </source>
</evidence>
<dbReference type="Pfam" id="PF00224">
    <property type="entry name" value="PK"/>
    <property type="match status" value="1"/>
</dbReference>
<evidence type="ECO:0000313" key="27">
    <source>
        <dbReference type="EMBL" id="CAL6093710.1"/>
    </source>
</evidence>
<dbReference type="AlphaFoldDB" id="A0AA86TME5"/>
<evidence type="ECO:0000256" key="6">
    <source>
        <dbReference type="ARBA" id="ARBA00022723"/>
    </source>
</evidence>
<dbReference type="EC" id="2.7.1.40" evidence="4 13"/>
<dbReference type="EMBL" id="CATOUU010000823">
    <property type="protein sequence ID" value="CAI9951381.1"/>
    <property type="molecule type" value="Genomic_DNA"/>
</dbReference>
<dbReference type="EMBL" id="CATOUU010000823">
    <property type="protein sequence ID" value="CAI9951377.1"/>
    <property type="molecule type" value="Genomic_DNA"/>
</dbReference>
<evidence type="ECO:0000313" key="17">
    <source>
        <dbReference type="EMBL" id="CAI9921717.1"/>
    </source>
</evidence>
<dbReference type="InterPro" id="IPR040442">
    <property type="entry name" value="Pyrv_kinase-like_dom_sf"/>
</dbReference>
<dbReference type="GO" id="GO:0016301">
    <property type="term" value="F:kinase activity"/>
    <property type="evidence" value="ECO:0007669"/>
    <property type="project" value="UniProtKB-KW"/>
</dbReference>
<evidence type="ECO:0000313" key="22">
    <source>
        <dbReference type="EMBL" id="CAI9975025.1"/>
    </source>
</evidence>
<dbReference type="EMBL" id="CAXDID020000199">
    <property type="protein sequence ID" value="CAL6053936.1"/>
    <property type="molecule type" value="Genomic_DNA"/>
</dbReference>
<protein>
    <recommendedName>
        <fullName evidence="4 13">Pyruvate kinase</fullName>
        <ecNumber evidence="4 13">2.7.1.40</ecNumber>
    </recommendedName>
</protein>
<evidence type="ECO:0000256" key="10">
    <source>
        <dbReference type="ARBA" id="ARBA00022842"/>
    </source>
</evidence>
<evidence type="ECO:0000313" key="19">
    <source>
        <dbReference type="EMBL" id="CAI9951381.1"/>
    </source>
</evidence>
<dbReference type="EMBL" id="CAXDID020000293">
    <property type="protein sequence ID" value="CAL6071890.1"/>
    <property type="molecule type" value="Genomic_DNA"/>
</dbReference>
<dbReference type="Gene3D" id="3.20.20.60">
    <property type="entry name" value="Phosphoenolpyruvate-binding domains"/>
    <property type="match status" value="1"/>
</dbReference>
<organism evidence="15">
    <name type="scientific">Hexamita inflata</name>
    <dbReference type="NCBI Taxonomy" id="28002"/>
    <lineage>
        <taxon>Eukaryota</taxon>
        <taxon>Metamonada</taxon>
        <taxon>Diplomonadida</taxon>
        <taxon>Hexamitidae</taxon>
        <taxon>Hexamitinae</taxon>
        <taxon>Hexamita</taxon>
    </lineage>
</organism>
<evidence type="ECO:0000313" key="26">
    <source>
        <dbReference type="EMBL" id="CAL6071890.1"/>
    </source>
</evidence>
<name>A0AA86TME5_9EUKA</name>
<sequence length="340" mass="37079">MSGKTMEIICTCGPTVSTPEMVAALIKEGTTVFRINFSHGARADHMKFAETVREGMKLAGKQIKLTGDIQGPKFRIGMFEGNEIQLAVGSQFILDSDTTIGNQARVFLPHPEMAEVVEVGDEIILNDGLVVAECIEKIYESATSFKITTKCIQSGPISNKKGISIPCRLIKTPFPTEKDKVCIETSNMLGLDHLMLSFVQCPQDVLSVRKLMPNAHLMSKIETPVGVHNLAAIAEVSDSIMIARGDLGVEARLSRVPMIQKHMCKQLSGKKAIYCGTQFLESMVVNAEPTFSEINDIFNAIHDGVDGILLTGETANGKHPVEAVRWLKNVIDQALAVQNL</sequence>
<comment type="cofactor">
    <cofactor evidence="1">
        <name>K(+)</name>
        <dbReference type="ChEBI" id="CHEBI:29103"/>
    </cofactor>
</comment>
<evidence type="ECO:0000313" key="32">
    <source>
        <dbReference type="EMBL" id="CAL6097468.1"/>
    </source>
</evidence>
<dbReference type="PANTHER" id="PTHR11817">
    <property type="entry name" value="PYRUVATE KINASE"/>
    <property type="match status" value="1"/>
</dbReference>
<evidence type="ECO:0000259" key="14">
    <source>
        <dbReference type="Pfam" id="PF00224"/>
    </source>
</evidence>
<dbReference type="SUPFAM" id="SSF51621">
    <property type="entry name" value="Phosphoenolpyruvate/pyruvate domain"/>
    <property type="match status" value="1"/>
</dbReference>
<dbReference type="EMBL" id="CAXDID020000199">
    <property type="protein sequence ID" value="CAL6053932.1"/>
    <property type="molecule type" value="Genomic_DNA"/>
</dbReference>
<comment type="similarity">
    <text evidence="3 13">Belongs to the pyruvate kinase family.</text>
</comment>
<dbReference type="InterPro" id="IPR015806">
    <property type="entry name" value="Pyrv_Knase_insert_dom_sf"/>
</dbReference>
<dbReference type="EMBL" id="CATOUU010001158">
    <property type="protein sequence ID" value="CAI9975024.1"/>
    <property type="molecule type" value="Genomic_DNA"/>
</dbReference>
<evidence type="ECO:0000313" key="28">
    <source>
        <dbReference type="EMBL" id="CAL6093712.1"/>
    </source>
</evidence>
<reference evidence="24 33" key="2">
    <citation type="submission" date="2024-07" db="EMBL/GenBank/DDBJ databases">
        <authorList>
            <person name="Akdeniz Z."/>
        </authorList>
    </citation>
    <scope>NUCLEOTIDE SEQUENCE [LARGE SCALE GENOMIC DNA]</scope>
</reference>
<dbReference type="EMBL" id="CAXDID020000497">
    <property type="protein sequence ID" value="CAL6097468.1"/>
    <property type="molecule type" value="Genomic_DNA"/>
</dbReference>
<evidence type="ECO:0000313" key="21">
    <source>
        <dbReference type="EMBL" id="CAI9975024.1"/>
    </source>
</evidence>
<keyword evidence="33" id="KW-1185">Reference proteome</keyword>
<feature type="domain" description="Pyruvate kinase barrel" evidence="14">
    <location>
        <begin position="5"/>
        <end position="324"/>
    </location>
</feature>
<evidence type="ECO:0000256" key="3">
    <source>
        <dbReference type="ARBA" id="ARBA00008663"/>
    </source>
</evidence>
<reference evidence="15" key="1">
    <citation type="submission" date="2023-06" db="EMBL/GenBank/DDBJ databases">
        <authorList>
            <person name="Kurt Z."/>
        </authorList>
    </citation>
    <scope>NUCLEOTIDE SEQUENCE</scope>
</reference>
<evidence type="ECO:0000256" key="5">
    <source>
        <dbReference type="ARBA" id="ARBA00022679"/>
    </source>
</evidence>
<gene>
    <name evidence="18" type="ORF">HINF_LOCUS39022</name>
    <name evidence="19" type="ORF">HINF_LOCUS39026</name>
    <name evidence="24" type="ORF">HINF_LOCUS45788</name>
    <name evidence="25" type="ORF">HINF_LOCUS45792</name>
    <name evidence="26" type="ORF">HINF_LOCUS55358</name>
    <name evidence="20" type="ORF">HINF_LOCUS62668</name>
    <name evidence="21" type="ORF">HINF_LOCUS62669</name>
    <name evidence="22" type="ORF">HINF_LOCUS62670</name>
    <name evidence="23" type="ORF">HINF_LOCUS63701</name>
    <name evidence="27" type="ORF">HINF_LOCUS67121</name>
    <name evidence="28" type="ORF">HINF_LOCUS67122</name>
    <name evidence="29" type="ORF">HINF_LOCUS67123</name>
    <name evidence="30" type="ORF">HINF_LOCUS69016</name>
    <name evidence="31" type="ORF">HINF_LOCUS69017</name>
    <name evidence="32" type="ORF">HINF_LOCUS69018</name>
    <name evidence="15" type="ORF">HINF_LOCUS9360</name>
    <name evidence="16" type="ORF">HINF_LOCUS9361</name>
    <name evidence="17" type="ORF">HINF_LOCUS9362</name>
</gene>
<evidence type="ECO:0000256" key="2">
    <source>
        <dbReference type="ARBA" id="ARBA00004997"/>
    </source>
</evidence>
<evidence type="ECO:0000313" key="18">
    <source>
        <dbReference type="EMBL" id="CAI9951377.1"/>
    </source>
</evidence>
<keyword evidence="8 13" id="KW-0418">Kinase</keyword>
<dbReference type="Gene3D" id="2.40.33.10">
    <property type="entry name" value="PK beta-barrel domain-like"/>
    <property type="match status" value="1"/>
</dbReference>
<dbReference type="GO" id="GO:0000287">
    <property type="term" value="F:magnesium ion binding"/>
    <property type="evidence" value="ECO:0007669"/>
    <property type="project" value="InterPro"/>
</dbReference>
<dbReference type="InterPro" id="IPR015793">
    <property type="entry name" value="Pyrv_Knase_brl"/>
</dbReference>
<dbReference type="PRINTS" id="PR01050">
    <property type="entry name" value="PYRUVTKNASE"/>
</dbReference>
<dbReference type="EMBL" id="CATOUU010000232">
    <property type="protein sequence ID" value="CAI9921715.1"/>
    <property type="molecule type" value="Genomic_DNA"/>
</dbReference>
<dbReference type="EMBL" id="CAXDID020000460">
    <property type="protein sequence ID" value="CAL6093710.1"/>
    <property type="molecule type" value="Genomic_DNA"/>
</dbReference>
<keyword evidence="11 13" id="KW-0324">Glycolysis</keyword>
<dbReference type="InterPro" id="IPR001697">
    <property type="entry name" value="Pyr_Knase"/>
</dbReference>
<dbReference type="EMBL" id="CATOUU010001158">
    <property type="protein sequence ID" value="CAI9975025.1"/>
    <property type="molecule type" value="Genomic_DNA"/>
</dbReference>
<keyword evidence="9" id="KW-0067">ATP-binding</keyword>
<evidence type="ECO:0000256" key="8">
    <source>
        <dbReference type="ARBA" id="ARBA00022777"/>
    </source>
</evidence>
<evidence type="ECO:0000313" key="16">
    <source>
        <dbReference type="EMBL" id="CAI9921716.1"/>
    </source>
</evidence>
<evidence type="ECO:0000313" key="25">
    <source>
        <dbReference type="EMBL" id="CAL6053936.1"/>
    </source>
</evidence>
<evidence type="ECO:0000313" key="24">
    <source>
        <dbReference type="EMBL" id="CAL6053932.1"/>
    </source>
</evidence>
<keyword evidence="6" id="KW-0479">Metal-binding</keyword>
<dbReference type="EMBL" id="CAXDID020000460">
    <property type="protein sequence ID" value="CAL6093712.1"/>
    <property type="molecule type" value="Genomic_DNA"/>
</dbReference>
<comment type="pathway">
    <text evidence="2 13">Carbohydrate degradation; glycolysis; pyruvate from D-glyceraldehyde 3-phosphate: step 5/5.</text>
</comment>
<dbReference type="EMBL" id="CATOUU010000232">
    <property type="protein sequence ID" value="CAI9921717.1"/>
    <property type="molecule type" value="Genomic_DNA"/>
</dbReference>
<evidence type="ECO:0000256" key="9">
    <source>
        <dbReference type="ARBA" id="ARBA00022840"/>
    </source>
</evidence>
<evidence type="ECO:0000256" key="4">
    <source>
        <dbReference type="ARBA" id="ARBA00012142"/>
    </source>
</evidence>
<dbReference type="EMBL" id="CATOUU010000232">
    <property type="protein sequence ID" value="CAI9921716.1"/>
    <property type="molecule type" value="Genomic_DNA"/>
</dbReference>
<dbReference type="GO" id="GO:0005524">
    <property type="term" value="F:ATP binding"/>
    <property type="evidence" value="ECO:0007669"/>
    <property type="project" value="UniProtKB-KW"/>
</dbReference>
<dbReference type="EMBL" id="CAXDID020000460">
    <property type="protein sequence ID" value="CAL6093714.1"/>
    <property type="molecule type" value="Genomic_DNA"/>
</dbReference>
<keyword evidence="7" id="KW-0547">Nucleotide-binding</keyword>
<keyword evidence="10 13" id="KW-0460">Magnesium</keyword>
<evidence type="ECO:0000256" key="1">
    <source>
        <dbReference type="ARBA" id="ARBA00001958"/>
    </source>
</evidence>
<evidence type="ECO:0000313" key="15">
    <source>
        <dbReference type="EMBL" id="CAI9921715.1"/>
    </source>
</evidence>
<dbReference type="InterPro" id="IPR011037">
    <property type="entry name" value="Pyrv_Knase-like_insert_dom_sf"/>
</dbReference>
<dbReference type="InterPro" id="IPR015813">
    <property type="entry name" value="Pyrv/PenolPyrv_kinase-like_dom"/>
</dbReference>
<dbReference type="EMBL" id="CAXDID020000497">
    <property type="protein sequence ID" value="CAL6097466.1"/>
    <property type="molecule type" value="Genomic_DNA"/>
</dbReference>
<dbReference type="EMBL" id="CAXDID020000497">
    <property type="protein sequence ID" value="CAL6097467.1"/>
    <property type="molecule type" value="Genomic_DNA"/>
</dbReference>
<evidence type="ECO:0000313" key="20">
    <source>
        <dbReference type="EMBL" id="CAI9975023.1"/>
    </source>
</evidence>
<evidence type="ECO:0000256" key="12">
    <source>
        <dbReference type="ARBA" id="ARBA00023317"/>
    </source>
</evidence>
<evidence type="ECO:0000256" key="11">
    <source>
        <dbReference type="ARBA" id="ARBA00023152"/>
    </source>
</evidence>
<comment type="caution">
    <text evidence="15">The sequence shown here is derived from an EMBL/GenBank/DDBJ whole genome shotgun (WGS) entry which is preliminary data.</text>
</comment>
<dbReference type="GO" id="GO:0030955">
    <property type="term" value="F:potassium ion binding"/>
    <property type="evidence" value="ECO:0007669"/>
    <property type="project" value="InterPro"/>
</dbReference>
<proteinExistence type="inferred from homology"/>
<dbReference type="EMBL" id="CATOUU010001158">
    <property type="protein sequence ID" value="CAI9975023.1"/>
    <property type="molecule type" value="Genomic_DNA"/>
</dbReference>
<evidence type="ECO:0000313" key="33">
    <source>
        <dbReference type="Proteomes" id="UP001642409"/>
    </source>
</evidence>